<dbReference type="PANTHER" id="PTHR30270:SF0">
    <property type="entry name" value="THIAMINE-MONOPHOSPHATE KINASE"/>
    <property type="match status" value="1"/>
</dbReference>
<dbReference type="InterPro" id="IPR016188">
    <property type="entry name" value="PurM-like_N"/>
</dbReference>
<dbReference type="EMBL" id="JBHTLP010000022">
    <property type="protein sequence ID" value="MFD1144597.1"/>
    <property type="molecule type" value="Genomic_DNA"/>
</dbReference>
<dbReference type="InterPro" id="IPR010918">
    <property type="entry name" value="PurM-like_C_dom"/>
</dbReference>
<feature type="domain" description="PurM-like N-terminal" evidence="2">
    <location>
        <begin position="48"/>
        <end position="154"/>
    </location>
</feature>
<sequence>MLQRILDPVLAQRAVRDKLTIAQTYAALGDSVSYQDPFDQRTHPVFLGDDCAVLPDGHGDHLLFASEGIITSFLDMAPWFAGYSAVMVNISDICSMGGLPMAVTDVLWLKDQEQGAQIWAGMVAASTAYNVPIVGGHTCYHTERPHLAVSIIGKAKKLLESKAARPAETLLMAVDLNGSYYEDYPFWNASTMAEPVHLRTNLRLMYELANRGLSAAAKDISMGGIIGTLAMFAQASGVGAEVHLDQIPKPDSVDWQKWLISFPSFGYLFTCEPGREKACIELFTSHRIQCKAIGTMTDNQEIVVRLNEEQSSINLYEPNYA</sequence>
<evidence type="ECO:0000256" key="1">
    <source>
        <dbReference type="ARBA" id="ARBA00022977"/>
    </source>
</evidence>
<feature type="domain" description="PurM-like C-terminal" evidence="3">
    <location>
        <begin position="189"/>
        <end position="306"/>
    </location>
</feature>
<dbReference type="CDD" id="cd02192">
    <property type="entry name" value="PurM-like3"/>
    <property type="match status" value="1"/>
</dbReference>
<evidence type="ECO:0000259" key="2">
    <source>
        <dbReference type="Pfam" id="PF00586"/>
    </source>
</evidence>
<dbReference type="RefSeq" id="WP_379885238.1">
    <property type="nucleotide sequence ID" value="NZ_JBHTLP010000022.1"/>
</dbReference>
<dbReference type="NCBIfam" id="TIGR04049">
    <property type="entry name" value="AIR_rel_sll0787"/>
    <property type="match status" value="1"/>
</dbReference>
<dbReference type="InterPro" id="IPR036676">
    <property type="entry name" value="PurM-like_C_sf"/>
</dbReference>
<dbReference type="InterPro" id="IPR006283">
    <property type="entry name" value="ThiL-like"/>
</dbReference>
<dbReference type="SUPFAM" id="SSF56042">
    <property type="entry name" value="PurM C-terminal domain-like"/>
    <property type="match status" value="1"/>
</dbReference>
<dbReference type="Gene3D" id="3.90.650.10">
    <property type="entry name" value="PurM-like C-terminal domain"/>
    <property type="match status" value="1"/>
</dbReference>
<evidence type="ECO:0000313" key="4">
    <source>
        <dbReference type="EMBL" id="MFD1144597.1"/>
    </source>
</evidence>
<keyword evidence="1" id="KW-0784">Thiamine biosynthesis</keyword>
<evidence type="ECO:0000313" key="5">
    <source>
        <dbReference type="Proteomes" id="UP001597116"/>
    </source>
</evidence>
<dbReference type="Pfam" id="PF02769">
    <property type="entry name" value="AIRS_C"/>
    <property type="match status" value="1"/>
</dbReference>
<gene>
    <name evidence="4" type="ORF">ACFQ4C_25945</name>
</gene>
<keyword evidence="5" id="KW-1185">Reference proteome</keyword>
<proteinExistence type="predicted"/>
<dbReference type="PIRSF" id="PIRSF036540">
    <property type="entry name" value="UCP036540_AIR"/>
    <property type="match status" value="1"/>
</dbReference>
<dbReference type="InterPro" id="IPR011413">
    <property type="entry name" value="UCP036540_AIR"/>
</dbReference>
<reference evidence="5" key="1">
    <citation type="journal article" date="2019" name="Int. J. Syst. Evol. Microbiol.">
        <title>The Global Catalogue of Microorganisms (GCM) 10K type strain sequencing project: providing services to taxonomists for standard genome sequencing and annotation.</title>
        <authorList>
            <consortium name="The Broad Institute Genomics Platform"/>
            <consortium name="The Broad Institute Genome Sequencing Center for Infectious Disease"/>
            <person name="Wu L."/>
            <person name="Ma J."/>
        </authorList>
    </citation>
    <scope>NUCLEOTIDE SEQUENCE [LARGE SCALE GENOMIC DNA]</scope>
    <source>
        <strain evidence="5">CCUG 55608</strain>
    </source>
</reference>
<protein>
    <submittedName>
        <fullName evidence="4">Sll0787 family AIR synthase-like protein</fullName>
    </submittedName>
</protein>
<dbReference type="Proteomes" id="UP001597116">
    <property type="component" value="Unassembled WGS sequence"/>
</dbReference>
<name>A0ABW3QDK4_9BACT</name>
<dbReference type="InterPro" id="IPR024030">
    <property type="entry name" value="AIR_synthase-rel_sll0787"/>
</dbReference>
<dbReference type="SUPFAM" id="SSF55326">
    <property type="entry name" value="PurM N-terminal domain-like"/>
    <property type="match status" value="1"/>
</dbReference>
<organism evidence="4 5">
    <name type="scientific">Larkinella insperata</name>
    <dbReference type="NCBI Taxonomy" id="332158"/>
    <lineage>
        <taxon>Bacteria</taxon>
        <taxon>Pseudomonadati</taxon>
        <taxon>Bacteroidota</taxon>
        <taxon>Cytophagia</taxon>
        <taxon>Cytophagales</taxon>
        <taxon>Spirosomataceae</taxon>
        <taxon>Larkinella</taxon>
    </lineage>
</organism>
<dbReference type="PANTHER" id="PTHR30270">
    <property type="entry name" value="THIAMINE-MONOPHOSPHATE KINASE"/>
    <property type="match status" value="1"/>
</dbReference>
<evidence type="ECO:0000259" key="3">
    <source>
        <dbReference type="Pfam" id="PF02769"/>
    </source>
</evidence>
<dbReference type="InterPro" id="IPR036921">
    <property type="entry name" value="PurM-like_N_sf"/>
</dbReference>
<comment type="caution">
    <text evidence="4">The sequence shown here is derived from an EMBL/GenBank/DDBJ whole genome shotgun (WGS) entry which is preliminary data.</text>
</comment>
<dbReference type="Pfam" id="PF00586">
    <property type="entry name" value="AIRS"/>
    <property type="match status" value="1"/>
</dbReference>
<dbReference type="Gene3D" id="3.30.1330.10">
    <property type="entry name" value="PurM-like, N-terminal domain"/>
    <property type="match status" value="1"/>
</dbReference>
<accession>A0ABW3QDK4</accession>